<organism evidence="2 3">
    <name type="scientific">Bdellovibrio bacteriovorus</name>
    <dbReference type="NCBI Taxonomy" id="959"/>
    <lineage>
        <taxon>Bacteria</taxon>
        <taxon>Pseudomonadati</taxon>
        <taxon>Bdellovibrionota</taxon>
        <taxon>Bdellovibrionia</taxon>
        <taxon>Bdellovibrionales</taxon>
        <taxon>Pseudobdellovibrionaceae</taxon>
        <taxon>Bdellovibrio</taxon>
    </lineage>
</organism>
<evidence type="ECO:0000313" key="3">
    <source>
        <dbReference type="Proteomes" id="UP000075391"/>
    </source>
</evidence>
<dbReference type="AlphaFoldDB" id="A0A150WD71"/>
<protein>
    <submittedName>
        <fullName evidence="2">Uncharacterized protein</fullName>
    </submittedName>
</protein>
<feature type="signal peptide" evidence="1">
    <location>
        <begin position="1"/>
        <end position="19"/>
    </location>
</feature>
<dbReference type="EMBL" id="LUKF01000018">
    <property type="protein sequence ID" value="KYG60857.1"/>
    <property type="molecule type" value="Genomic_DNA"/>
</dbReference>
<dbReference type="Gene3D" id="2.60.40.10">
    <property type="entry name" value="Immunoglobulins"/>
    <property type="match status" value="1"/>
</dbReference>
<feature type="chain" id="PRO_5007572555" evidence="1">
    <location>
        <begin position="20"/>
        <end position="134"/>
    </location>
</feature>
<name>A0A150WD71_BDEBC</name>
<comment type="caution">
    <text evidence="2">The sequence shown here is derived from an EMBL/GenBank/DDBJ whole genome shotgun (WGS) entry which is preliminary data.</text>
</comment>
<dbReference type="Proteomes" id="UP000075391">
    <property type="component" value="Unassembled WGS sequence"/>
</dbReference>
<sequence>MKVLLPIFLGLFLSVSSFAAPTPVEIKTQTGQIEAKGDRYYSYNFGSQWINFSRWVDFTLRNTGTDPVQLRGVFIMGSSYWAQSNCPPMIAPGQVCLTRVEFRPWFEGSHHGRLRFAFINDSIYIDLYGWGIRR</sequence>
<dbReference type="RefSeq" id="WP_063244704.1">
    <property type="nucleotide sequence ID" value="NZ_LUKF01000018.1"/>
</dbReference>
<accession>A0A150WD71</accession>
<evidence type="ECO:0000313" key="2">
    <source>
        <dbReference type="EMBL" id="KYG60857.1"/>
    </source>
</evidence>
<gene>
    <name evidence="2" type="ORF">AZI85_10350</name>
</gene>
<reference evidence="2 3" key="1">
    <citation type="submission" date="2016-03" db="EMBL/GenBank/DDBJ databases">
        <authorList>
            <person name="Ploux O."/>
        </authorList>
    </citation>
    <scope>NUCLEOTIDE SEQUENCE [LARGE SCALE GENOMIC DNA]</scope>
    <source>
        <strain evidence="2 3">BER2</strain>
    </source>
</reference>
<dbReference type="InterPro" id="IPR013783">
    <property type="entry name" value="Ig-like_fold"/>
</dbReference>
<dbReference type="OrthoDB" id="5293759at2"/>
<evidence type="ECO:0000256" key="1">
    <source>
        <dbReference type="SAM" id="SignalP"/>
    </source>
</evidence>
<keyword evidence="1" id="KW-0732">Signal</keyword>
<proteinExistence type="predicted"/>